<dbReference type="InterPro" id="IPR027417">
    <property type="entry name" value="P-loop_NTPase"/>
</dbReference>
<dbReference type="InterPro" id="IPR006083">
    <property type="entry name" value="PRK/URK"/>
</dbReference>
<dbReference type="KEGG" id="ccot:CCAX7_64460"/>
<dbReference type="Proteomes" id="UP000287394">
    <property type="component" value="Chromosome"/>
</dbReference>
<evidence type="ECO:0000256" key="9">
    <source>
        <dbReference type="ARBA" id="ARBA00022741"/>
    </source>
</evidence>
<feature type="binding site" evidence="14">
    <location>
        <begin position="100"/>
        <end position="107"/>
    </location>
    <ligand>
        <name>ATP</name>
        <dbReference type="ChEBI" id="CHEBI:30616"/>
    </ligand>
</feature>
<evidence type="ECO:0000256" key="13">
    <source>
        <dbReference type="ARBA" id="ARBA00032866"/>
    </source>
</evidence>
<dbReference type="RefSeq" id="WP_119319763.1">
    <property type="nucleotide sequence ID" value="NZ_AP025739.1"/>
</dbReference>
<dbReference type="Pfam" id="PF00485">
    <property type="entry name" value="PRK"/>
    <property type="match status" value="1"/>
</dbReference>
<dbReference type="NCBIfam" id="TIGR00554">
    <property type="entry name" value="panK_bact"/>
    <property type="match status" value="1"/>
</dbReference>
<dbReference type="EMBL" id="AP025739">
    <property type="protein sequence ID" value="BDI34395.1"/>
    <property type="molecule type" value="Genomic_DNA"/>
</dbReference>
<dbReference type="GO" id="GO:0015937">
    <property type="term" value="P:coenzyme A biosynthetic process"/>
    <property type="evidence" value="ECO:0007669"/>
    <property type="project" value="UniProtKB-UniRule"/>
</dbReference>
<evidence type="ECO:0000256" key="7">
    <source>
        <dbReference type="ARBA" id="ARBA00022490"/>
    </source>
</evidence>
<evidence type="ECO:0000256" key="15">
    <source>
        <dbReference type="RuleBase" id="RU003530"/>
    </source>
</evidence>
<sequence length="321" mass="36269">MTTQDTPPAGGQRPAQFTQFSRGEWAALRASTPLQLTEDDLAAVRGINERLSLEDAAEVYLPLTRLLNLQVTATQQLRRVTDTFLGSPAAPAPFVIGLAGSVAVGKSTAARLLQTLLARWPEHPRVALVTTDGFLYPNAVLEQQGLMTRKGFPESYDRSRLLQFVRDVKDGKPHVSAPVYSHLIYNIAPGEAQIVDRPDILILEGLNVLQRGLEPETTGRRFVSDYFDFSIYIDAEEDDIRQWFLNRFLKLRETAFLDEQSYFRHYARMPEDDALEIARGIWERINGKNLRENIAPTREMANLVLRKGPDHGVTEVRLRRS</sequence>
<dbReference type="Gene3D" id="3.40.50.300">
    <property type="entry name" value="P-loop containing nucleotide triphosphate hydrolases"/>
    <property type="match status" value="1"/>
</dbReference>
<comment type="similarity">
    <text evidence="4 14 15">Belongs to the prokaryotic pantothenate kinase family.</text>
</comment>
<evidence type="ECO:0000313" key="17">
    <source>
        <dbReference type="Proteomes" id="UP000287394"/>
    </source>
</evidence>
<keyword evidence="9 14" id="KW-0547">Nucleotide-binding</keyword>
<gene>
    <name evidence="14 16" type="primary">coaA</name>
    <name evidence="16" type="ORF">CCAX7_64460</name>
</gene>
<evidence type="ECO:0000256" key="14">
    <source>
        <dbReference type="HAMAP-Rule" id="MF_00215"/>
    </source>
</evidence>
<evidence type="ECO:0000256" key="6">
    <source>
        <dbReference type="ARBA" id="ARBA00015080"/>
    </source>
</evidence>
<accession>A0A402CQU3</accession>
<evidence type="ECO:0000256" key="12">
    <source>
        <dbReference type="ARBA" id="ARBA00022993"/>
    </source>
</evidence>
<dbReference type="GO" id="GO:0005524">
    <property type="term" value="F:ATP binding"/>
    <property type="evidence" value="ECO:0007669"/>
    <property type="project" value="UniProtKB-UniRule"/>
</dbReference>
<dbReference type="InterPro" id="IPR004566">
    <property type="entry name" value="PanK"/>
</dbReference>
<proteinExistence type="inferred from homology"/>
<evidence type="ECO:0000256" key="3">
    <source>
        <dbReference type="ARBA" id="ARBA00005225"/>
    </source>
</evidence>
<evidence type="ECO:0000256" key="2">
    <source>
        <dbReference type="ARBA" id="ARBA00004496"/>
    </source>
</evidence>
<dbReference type="EC" id="2.7.1.33" evidence="5 14"/>
<evidence type="ECO:0000256" key="10">
    <source>
        <dbReference type="ARBA" id="ARBA00022777"/>
    </source>
</evidence>
<name>A0A402CQU3_9BACT</name>
<evidence type="ECO:0000313" key="16">
    <source>
        <dbReference type="EMBL" id="BDI34395.1"/>
    </source>
</evidence>
<keyword evidence="10 14" id="KW-0418">Kinase</keyword>
<comment type="catalytic activity">
    <reaction evidence="1 14 15">
        <text>(R)-pantothenate + ATP = (R)-4'-phosphopantothenate + ADP + H(+)</text>
        <dbReference type="Rhea" id="RHEA:16373"/>
        <dbReference type="ChEBI" id="CHEBI:10986"/>
        <dbReference type="ChEBI" id="CHEBI:15378"/>
        <dbReference type="ChEBI" id="CHEBI:29032"/>
        <dbReference type="ChEBI" id="CHEBI:30616"/>
        <dbReference type="ChEBI" id="CHEBI:456216"/>
        <dbReference type="EC" id="2.7.1.33"/>
    </reaction>
</comment>
<protein>
    <recommendedName>
        <fullName evidence="6 14">Pantothenate kinase</fullName>
        <ecNumber evidence="5 14">2.7.1.33</ecNumber>
    </recommendedName>
    <alternativeName>
        <fullName evidence="13 14">Pantothenic acid kinase</fullName>
    </alternativeName>
</protein>
<keyword evidence="11 14" id="KW-0067">ATP-binding</keyword>
<dbReference type="CDD" id="cd02025">
    <property type="entry name" value="PanK"/>
    <property type="match status" value="1"/>
</dbReference>
<dbReference type="OrthoDB" id="1550976at2"/>
<dbReference type="HAMAP" id="MF_00215">
    <property type="entry name" value="Pantothen_kinase_1"/>
    <property type="match status" value="1"/>
</dbReference>
<organism evidence="16 17">
    <name type="scientific">Capsulimonas corticalis</name>
    <dbReference type="NCBI Taxonomy" id="2219043"/>
    <lineage>
        <taxon>Bacteria</taxon>
        <taxon>Bacillati</taxon>
        <taxon>Armatimonadota</taxon>
        <taxon>Armatimonadia</taxon>
        <taxon>Capsulimonadales</taxon>
        <taxon>Capsulimonadaceae</taxon>
        <taxon>Capsulimonas</taxon>
    </lineage>
</organism>
<keyword evidence="17" id="KW-1185">Reference proteome</keyword>
<dbReference type="PIRSF" id="PIRSF000545">
    <property type="entry name" value="Pantothenate_kin"/>
    <property type="match status" value="1"/>
</dbReference>
<evidence type="ECO:0000256" key="1">
    <source>
        <dbReference type="ARBA" id="ARBA00001206"/>
    </source>
</evidence>
<comment type="subcellular location">
    <subcellularLocation>
        <location evidence="2 14 15">Cytoplasm</location>
    </subcellularLocation>
</comment>
<dbReference type="AlphaFoldDB" id="A0A402CQU3"/>
<evidence type="ECO:0000256" key="4">
    <source>
        <dbReference type="ARBA" id="ARBA00006087"/>
    </source>
</evidence>
<keyword evidence="8 14" id="KW-0808">Transferase</keyword>
<reference evidence="16 17" key="1">
    <citation type="journal article" date="2019" name="Int. J. Syst. Evol. Microbiol.">
        <title>Capsulimonas corticalis gen. nov., sp. nov., an aerobic capsulated bacterium, of a novel bacterial order, Capsulimonadales ord. nov., of the class Armatimonadia of the phylum Armatimonadetes.</title>
        <authorList>
            <person name="Li J."/>
            <person name="Kudo C."/>
            <person name="Tonouchi A."/>
        </authorList>
    </citation>
    <scope>NUCLEOTIDE SEQUENCE [LARGE SCALE GENOMIC DNA]</scope>
    <source>
        <strain evidence="16 17">AX-7</strain>
    </source>
</reference>
<evidence type="ECO:0000256" key="5">
    <source>
        <dbReference type="ARBA" id="ARBA00012102"/>
    </source>
</evidence>
<dbReference type="GO" id="GO:0004594">
    <property type="term" value="F:pantothenate kinase activity"/>
    <property type="evidence" value="ECO:0007669"/>
    <property type="project" value="UniProtKB-UniRule"/>
</dbReference>
<dbReference type="PANTHER" id="PTHR10285">
    <property type="entry name" value="URIDINE KINASE"/>
    <property type="match status" value="1"/>
</dbReference>
<dbReference type="FunCoup" id="A0A402CQU3">
    <property type="interactions" value="259"/>
</dbReference>
<comment type="pathway">
    <text evidence="3 14 15">Cofactor biosynthesis; coenzyme A biosynthesis; CoA from (R)-pantothenate: step 1/5.</text>
</comment>
<dbReference type="SUPFAM" id="SSF52540">
    <property type="entry name" value="P-loop containing nucleoside triphosphate hydrolases"/>
    <property type="match status" value="1"/>
</dbReference>
<keyword evidence="7 14" id="KW-0963">Cytoplasm</keyword>
<evidence type="ECO:0000256" key="8">
    <source>
        <dbReference type="ARBA" id="ARBA00022679"/>
    </source>
</evidence>
<dbReference type="GO" id="GO:0005737">
    <property type="term" value="C:cytoplasm"/>
    <property type="evidence" value="ECO:0007669"/>
    <property type="project" value="UniProtKB-SubCell"/>
</dbReference>
<keyword evidence="12 14" id="KW-0173">Coenzyme A biosynthesis</keyword>
<evidence type="ECO:0000256" key="11">
    <source>
        <dbReference type="ARBA" id="ARBA00022840"/>
    </source>
</evidence>